<evidence type="ECO:0000259" key="1">
    <source>
        <dbReference type="PROSITE" id="PS51733"/>
    </source>
</evidence>
<dbReference type="CDD" id="cd16443">
    <property type="entry name" value="LplA"/>
    <property type="match status" value="1"/>
</dbReference>
<protein>
    <recommendedName>
        <fullName evidence="1">BPL/LPL catalytic domain-containing protein</fullName>
    </recommendedName>
</protein>
<dbReference type="InterPro" id="IPR045864">
    <property type="entry name" value="aa-tRNA-synth_II/BPL/LPL"/>
</dbReference>
<dbReference type="PANTHER" id="PTHR43506">
    <property type="entry name" value="BIOTIN/LIPOATE A/B PROTEIN LIGASE FAMILY"/>
    <property type="match status" value="1"/>
</dbReference>
<dbReference type="Gene3D" id="3.30.930.10">
    <property type="entry name" value="Bira Bifunctional Protein, Domain 2"/>
    <property type="match status" value="1"/>
</dbReference>
<dbReference type="Proteomes" id="UP001055712">
    <property type="component" value="Unassembled WGS sequence"/>
</dbReference>
<dbReference type="PANTHER" id="PTHR43506:SF1">
    <property type="entry name" value="BPL_LPL CATALYTIC DOMAIN-CONTAINING PROTEIN"/>
    <property type="match status" value="1"/>
</dbReference>
<reference evidence="2" key="2">
    <citation type="submission" date="2020-11" db="EMBL/GenBank/DDBJ databases">
        <authorList>
            <person name="Cecchin M."/>
            <person name="Marcolungo L."/>
            <person name="Rossato M."/>
            <person name="Girolomoni L."/>
            <person name="Cosentino E."/>
            <person name="Cuine S."/>
            <person name="Li-Beisson Y."/>
            <person name="Delledonne M."/>
            <person name="Ballottari M."/>
        </authorList>
    </citation>
    <scope>NUCLEOTIDE SEQUENCE</scope>
    <source>
        <strain evidence="2">211/11P</strain>
        <tissue evidence="2">Whole cell</tissue>
    </source>
</reference>
<organism evidence="2 3">
    <name type="scientific">Chlorella vulgaris</name>
    <name type="common">Green alga</name>
    <dbReference type="NCBI Taxonomy" id="3077"/>
    <lineage>
        <taxon>Eukaryota</taxon>
        <taxon>Viridiplantae</taxon>
        <taxon>Chlorophyta</taxon>
        <taxon>core chlorophytes</taxon>
        <taxon>Trebouxiophyceae</taxon>
        <taxon>Chlorellales</taxon>
        <taxon>Chlorellaceae</taxon>
        <taxon>Chlorella clade</taxon>
        <taxon>Chlorella</taxon>
    </lineage>
</organism>
<proteinExistence type="predicted"/>
<name>A0A9D4TJ97_CHLVU</name>
<sequence>MAAAAAAARPPPGTVVRLLRLTGFPILAQLQIEEALLRATPDNWFVINDGTPKPSVVLGVSGKPHELVHLEAAAARHVPLIKRFTGGGTVVVDGDTIFTALIMQQQSLPGVEAYPRPVMQYTEDLYRSVFGSHGAFWLRENDYCFGDRKFGGNAQAITKDRWLHHTSLLWDFKRDRMALLQQPAKQPAYRQGRHHLEFILPLHEVLPCRRTLIDELCGSLETAGFVVREAGLGDAERALAANTLCGTRLLDMQQLLDGVGGRRQGEIGQQATAAAVL</sequence>
<evidence type="ECO:0000313" key="2">
    <source>
        <dbReference type="EMBL" id="KAI3427057.1"/>
    </source>
</evidence>
<dbReference type="PROSITE" id="PS51733">
    <property type="entry name" value="BPL_LPL_CATALYTIC"/>
    <property type="match status" value="1"/>
</dbReference>
<gene>
    <name evidence="2" type="ORF">D9Q98_006997</name>
</gene>
<keyword evidence="3" id="KW-1185">Reference proteome</keyword>
<accession>A0A9D4TJ97</accession>
<evidence type="ECO:0000313" key="3">
    <source>
        <dbReference type="Proteomes" id="UP001055712"/>
    </source>
</evidence>
<dbReference type="OrthoDB" id="201621at2759"/>
<dbReference type="InterPro" id="IPR004143">
    <property type="entry name" value="BPL_LPL_catalytic"/>
</dbReference>
<dbReference type="Pfam" id="PF21948">
    <property type="entry name" value="LplA-B_cat"/>
    <property type="match status" value="1"/>
</dbReference>
<dbReference type="AlphaFoldDB" id="A0A9D4TJ97"/>
<feature type="domain" description="BPL/LPL catalytic" evidence="1">
    <location>
        <begin position="37"/>
        <end position="224"/>
    </location>
</feature>
<comment type="caution">
    <text evidence="2">The sequence shown here is derived from an EMBL/GenBank/DDBJ whole genome shotgun (WGS) entry which is preliminary data.</text>
</comment>
<dbReference type="InterPro" id="IPR053264">
    <property type="entry name" value="Lipoate-ligase_2_inactive"/>
</dbReference>
<dbReference type="EMBL" id="SIDB01000010">
    <property type="protein sequence ID" value="KAI3427057.1"/>
    <property type="molecule type" value="Genomic_DNA"/>
</dbReference>
<reference evidence="2" key="1">
    <citation type="journal article" date="2019" name="Plant J.">
        <title>Chlorella vulgaris genome assembly and annotation reveals the molecular basis for metabolic acclimation to high light conditions.</title>
        <authorList>
            <person name="Cecchin M."/>
            <person name="Marcolungo L."/>
            <person name="Rossato M."/>
            <person name="Girolomoni L."/>
            <person name="Cosentino E."/>
            <person name="Cuine S."/>
            <person name="Li-Beisson Y."/>
            <person name="Delledonne M."/>
            <person name="Ballottari M."/>
        </authorList>
    </citation>
    <scope>NUCLEOTIDE SEQUENCE</scope>
    <source>
        <strain evidence="2">211/11P</strain>
    </source>
</reference>
<dbReference type="SUPFAM" id="SSF55681">
    <property type="entry name" value="Class II aaRS and biotin synthetases"/>
    <property type="match status" value="1"/>
</dbReference>